<protein>
    <recommendedName>
        <fullName evidence="1">non-specific serine/threonine protein kinase</fullName>
        <ecNumber evidence="1">2.7.11.1</ecNumber>
    </recommendedName>
</protein>
<dbReference type="Pfam" id="PF00069">
    <property type="entry name" value="Pkinase"/>
    <property type="match status" value="1"/>
</dbReference>
<accession>G0W667</accession>
<dbReference type="RefSeq" id="XP_003668521.1">
    <property type="nucleotide sequence ID" value="XM_003668473.1"/>
</dbReference>
<evidence type="ECO:0000256" key="2">
    <source>
        <dbReference type="SAM" id="MobiDB-lite"/>
    </source>
</evidence>
<dbReference type="GO" id="GO:0005886">
    <property type="term" value="C:plasma membrane"/>
    <property type="evidence" value="ECO:0007669"/>
    <property type="project" value="EnsemblFungi"/>
</dbReference>
<feature type="domain" description="Protein kinase" evidence="3">
    <location>
        <begin position="13"/>
        <end position="320"/>
    </location>
</feature>
<dbReference type="Proteomes" id="UP000000689">
    <property type="component" value="Chromosome 2"/>
</dbReference>
<dbReference type="FunFam" id="1.10.510.10:FF:001123">
    <property type="entry name" value="CK1/CK1/CK1-D protein kinase"/>
    <property type="match status" value="1"/>
</dbReference>
<dbReference type="eggNOG" id="KOG1165">
    <property type="taxonomic scope" value="Eukaryota"/>
</dbReference>
<evidence type="ECO:0000313" key="5">
    <source>
        <dbReference type="Proteomes" id="UP000000689"/>
    </source>
</evidence>
<dbReference type="Gene3D" id="1.10.510.10">
    <property type="entry name" value="Transferase(Phosphotransferase) domain 1"/>
    <property type="match status" value="1"/>
</dbReference>
<keyword evidence="5" id="KW-1185">Reference proteome</keyword>
<dbReference type="AlphaFoldDB" id="G0W667"/>
<name>G0W667_NAUDC</name>
<dbReference type="PROSITE" id="PS50011">
    <property type="entry name" value="PROTEIN_KINASE_DOM"/>
    <property type="match status" value="1"/>
</dbReference>
<dbReference type="EMBL" id="HE580268">
    <property type="protein sequence ID" value="CCD23278.1"/>
    <property type="molecule type" value="Genomic_DNA"/>
</dbReference>
<dbReference type="OMA" id="FEWCGRK"/>
<sequence>MSQQQQHIVGIHYTVGPKIGEGSFGVIFEGENILNNKFKQKNDNNDATTTGSNSNSDPVAIKFEPRHSDAPQLRDEFRSYKILNKVKGIPHVYYFGQEGMHNILIIDLLGPSLEDLFEWCNRKFSIKTTCMLAKQMIQRIKDIHNHDLIYRDIKPDNFLISQYQKKNSSQKGITRSANGDPNLIYLVDFGMAKQYRDPKTKQHIPYRERKSLSGTARYMSINTHFGKEQSRRDDLESLGHVFFYFLRSSLPWQGLKAPNNKLKYEKIGLTKQKLNPNDLLVNYNNIPRQFATFLKYARSLKFEQDPDYDYLISLMDDALLENGLKDDGHYDWMDLNNGHGWDININKRINLHGYGNPNPNANANTTGTPNQNLNLKNTHKNNNNINNKAQANLDQSNINMKMSRIIHSTNSFMYSNDDQQQTTTNNNRSALLRSKDYSNSKDNLLKSSNQMEKNKYQSLKQPILQSRNNNNNNSYDSMSTRIKNNNNYYNDTRRQQQQQQQAQQNLFDNTSASLQNNTCNNNENNRSTISRIFSYICCGYCCLSDSSPSSSSSY</sequence>
<reference evidence="4 5" key="1">
    <citation type="journal article" date="2011" name="Proc. Natl. Acad. Sci. U.S.A.">
        <title>Evolutionary erosion of yeast sex chromosomes by mating-type switching accidents.</title>
        <authorList>
            <person name="Gordon J.L."/>
            <person name="Armisen D."/>
            <person name="Proux-Wera E."/>
            <person name="Oheigeartaigh S.S."/>
            <person name="Byrne K.P."/>
            <person name="Wolfe K.H."/>
        </authorList>
    </citation>
    <scope>NUCLEOTIDE SEQUENCE [LARGE SCALE GENOMIC DNA]</scope>
    <source>
        <strain evidence="5">ATCC 10597 / BCRC 20456 / CBS 421 / NBRC 0211 / NRRL Y-12639</strain>
    </source>
</reference>
<feature type="compositionally biased region" description="Polar residues" evidence="2">
    <location>
        <begin position="47"/>
        <end position="57"/>
    </location>
</feature>
<dbReference type="HOGENOM" id="CLU_019279_1_0_1"/>
<evidence type="ECO:0000313" key="4">
    <source>
        <dbReference type="EMBL" id="CCD23278.1"/>
    </source>
</evidence>
<feature type="region of interest" description="Disordered" evidence="2">
    <location>
        <begin position="39"/>
        <end position="59"/>
    </location>
</feature>
<dbReference type="InterPro" id="IPR050235">
    <property type="entry name" value="CK1_Ser-Thr_kinase"/>
</dbReference>
<gene>
    <name evidence="4" type="primary">NDAI0B02430</name>
    <name evidence="4" type="ordered locus">NDAI_0B02430</name>
</gene>
<evidence type="ECO:0000259" key="3">
    <source>
        <dbReference type="PROSITE" id="PS50011"/>
    </source>
</evidence>
<dbReference type="InterPro" id="IPR011009">
    <property type="entry name" value="Kinase-like_dom_sf"/>
</dbReference>
<dbReference type="GO" id="GO:0005634">
    <property type="term" value="C:nucleus"/>
    <property type="evidence" value="ECO:0007669"/>
    <property type="project" value="EnsemblFungi"/>
</dbReference>
<dbReference type="OrthoDB" id="5800476at2759"/>
<dbReference type="EC" id="2.7.11.1" evidence="1"/>
<dbReference type="InterPro" id="IPR000719">
    <property type="entry name" value="Prot_kinase_dom"/>
</dbReference>
<dbReference type="SUPFAM" id="SSF56112">
    <property type="entry name" value="Protein kinase-like (PK-like)"/>
    <property type="match status" value="1"/>
</dbReference>
<dbReference type="GO" id="GO:0000329">
    <property type="term" value="C:fungal-type vacuole membrane"/>
    <property type="evidence" value="ECO:0007669"/>
    <property type="project" value="EnsemblFungi"/>
</dbReference>
<evidence type="ECO:0000256" key="1">
    <source>
        <dbReference type="ARBA" id="ARBA00012513"/>
    </source>
</evidence>
<dbReference type="STRING" id="1071378.G0W667"/>
<dbReference type="GO" id="GO:0005524">
    <property type="term" value="F:ATP binding"/>
    <property type="evidence" value="ECO:0007669"/>
    <property type="project" value="InterPro"/>
</dbReference>
<dbReference type="PROSITE" id="PS00108">
    <property type="entry name" value="PROTEIN_KINASE_ST"/>
    <property type="match status" value="1"/>
</dbReference>
<dbReference type="GeneID" id="11498107"/>
<dbReference type="KEGG" id="ndi:NDAI_0B02430"/>
<organism evidence="4 5">
    <name type="scientific">Naumovozyma dairenensis (strain ATCC 10597 / BCRC 20456 / CBS 421 / NBRC 0211 / NRRL Y-12639)</name>
    <name type="common">Saccharomyces dairenensis</name>
    <dbReference type="NCBI Taxonomy" id="1071378"/>
    <lineage>
        <taxon>Eukaryota</taxon>
        <taxon>Fungi</taxon>
        <taxon>Dikarya</taxon>
        <taxon>Ascomycota</taxon>
        <taxon>Saccharomycotina</taxon>
        <taxon>Saccharomycetes</taxon>
        <taxon>Saccharomycetales</taxon>
        <taxon>Saccharomycetaceae</taxon>
        <taxon>Naumovozyma</taxon>
    </lineage>
</organism>
<dbReference type="SMART" id="SM00220">
    <property type="entry name" value="S_TKc"/>
    <property type="match status" value="1"/>
</dbReference>
<feature type="compositionally biased region" description="Polar residues" evidence="2">
    <location>
        <begin position="474"/>
        <end position="486"/>
    </location>
</feature>
<dbReference type="GO" id="GO:0016192">
    <property type="term" value="P:vesicle-mediated transport"/>
    <property type="evidence" value="ECO:0007669"/>
    <property type="project" value="EnsemblFungi"/>
</dbReference>
<feature type="region of interest" description="Disordered" evidence="2">
    <location>
        <begin position="464"/>
        <end position="486"/>
    </location>
</feature>
<dbReference type="GO" id="GO:0004674">
    <property type="term" value="F:protein serine/threonine kinase activity"/>
    <property type="evidence" value="ECO:0007669"/>
    <property type="project" value="UniProtKB-EC"/>
</dbReference>
<dbReference type="PANTHER" id="PTHR11909">
    <property type="entry name" value="CASEIN KINASE-RELATED"/>
    <property type="match status" value="1"/>
</dbReference>
<dbReference type="InterPro" id="IPR008271">
    <property type="entry name" value="Ser/Thr_kinase_AS"/>
</dbReference>
<proteinExistence type="predicted"/>